<accession>A0A378KDY7</accession>
<proteinExistence type="predicted"/>
<sequence>MKLSDEGKILIKVDNFDINPSALLQKLECSILSGFKC</sequence>
<organism evidence="1 2">
    <name type="scientific">Legionella busanensis</name>
    <dbReference type="NCBI Taxonomy" id="190655"/>
    <lineage>
        <taxon>Bacteria</taxon>
        <taxon>Pseudomonadati</taxon>
        <taxon>Pseudomonadota</taxon>
        <taxon>Gammaproteobacteria</taxon>
        <taxon>Legionellales</taxon>
        <taxon>Legionellaceae</taxon>
        <taxon>Legionella</taxon>
    </lineage>
</organism>
<dbReference type="EMBL" id="UGOD01000004">
    <property type="protein sequence ID" value="STX81442.1"/>
    <property type="molecule type" value="Genomic_DNA"/>
</dbReference>
<dbReference type="AlphaFoldDB" id="A0A378KDY7"/>
<keyword evidence="2" id="KW-1185">Reference proteome</keyword>
<evidence type="ECO:0000313" key="1">
    <source>
        <dbReference type="EMBL" id="STX81442.1"/>
    </source>
</evidence>
<name>A0A378KDY7_9GAMM</name>
<reference evidence="1 2" key="1">
    <citation type="submission" date="2018-06" db="EMBL/GenBank/DDBJ databases">
        <authorList>
            <consortium name="Pathogen Informatics"/>
            <person name="Doyle S."/>
        </authorList>
    </citation>
    <scope>NUCLEOTIDE SEQUENCE [LARGE SCALE GENOMIC DNA]</scope>
    <source>
        <strain evidence="1 2">NCTC13316</strain>
    </source>
</reference>
<evidence type="ECO:0000313" key="2">
    <source>
        <dbReference type="Proteomes" id="UP000254794"/>
    </source>
</evidence>
<gene>
    <name evidence="1" type="ORF">NCTC13316_03313</name>
</gene>
<dbReference type="Proteomes" id="UP000254794">
    <property type="component" value="Unassembled WGS sequence"/>
</dbReference>
<protein>
    <submittedName>
        <fullName evidence="1">Uncharacterized protein</fullName>
    </submittedName>
</protein>